<dbReference type="AlphaFoldDB" id="A0AAN9AK48"/>
<evidence type="ECO:0000256" key="2">
    <source>
        <dbReference type="ARBA" id="ARBA00023134"/>
    </source>
</evidence>
<dbReference type="SMART" id="SM00175">
    <property type="entry name" value="RAB"/>
    <property type="match status" value="1"/>
</dbReference>
<evidence type="ECO:0000313" key="3">
    <source>
        <dbReference type="EMBL" id="KAK7088269.1"/>
    </source>
</evidence>
<reference evidence="3 4" key="1">
    <citation type="submission" date="2024-02" db="EMBL/GenBank/DDBJ databases">
        <title>Chromosome-scale genome assembly of the rough periwinkle Littorina saxatilis.</title>
        <authorList>
            <person name="De Jode A."/>
            <person name="Faria R."/>
            <person name="Formenti G."/>
            <person name="Sims Y."/>
            <person name="Smith T.P."/>
            <person name="Tracey A."/>
            <person name="Wood J.M.D."/>
            <person name="Zagrodzka Z.B."/>
            <person name="Johannesson K."/>
            <person name="Butlin R.K."/>
            <person name="Leder E.H."/>
        </authorList>
    </citation>
    <scope>NUCLEOTIDE SEQUENCE [LARGE SCALE GENOMIC DNA]</scope>
    <source>
        <strain evidence="3">Snail1</strain>
        <tissue evidence="3">Muscle</tissue>
    </source>
</reference>
<dbReference type="Gene3D" id="3.40.50.300">
    <property type="entry name" value="P-loop containing nucleotide triphosphate hydrolases"/>
    <property type="match status" value="1"/>
</dbReference>
<dbReference type="Proteomes" id="UP001374579">
    <property type="component" value="Unassembled WGS sequence"/>
</dbReference>
<keyword evidence="1" id="KW-0547">Nucleotide-binding</keyword>
<protein>
    <submittedName>
        <fullName evidence="3">Uncharacterized protein</fullName>
    </submittedName>
</protein>
<dbReference type="PROSITE" id="PS51419">
    <property type="entry name" value="RAB"/>
    <property type="match status" value="1"/>
</dbReference>
<sequence length="156" mass="17732">MPCSDLPSAPLLSFSEGQERFRSMTSSYFRGAHGCLLLFNVTNEETFNSIINWFNDLHVYAPPENICCIIVGVSTNAARSRVVTAERAFRLAESLGLTYCETQVKDEQMVLWILTRVVNSVIVSRARRQSLAITIMPNLQQHLQDKEKKRWKCCSS</sequence>
<evidence type="ECO:0000313" key="4">
    <source>
        <dbReference type="Proteomes" id="UP001374579"/>
    </source>
</evidence>
<dbReference type="PANTHER" id="PTHR47977">
    <property type="entry name" value="RAS-RELATED PROTEIN RAB"/>
    <property type="match status" value="1"/>
</dbReference>
<dbReference type="FunFam" id="3.40.50.300:FF:001447">
    <property type="entry name" value="Ras-related protein Rab-1B"/>
    <property type="match status" value="1"/>
</dbReference>
<evidence type="ECO:0000256" key="1">
    <source>
        <dbReference type="ARBA" id="ARBA00022741"/>
    </source>
</evidence>
<proteinExistence type="predicted"/>
<gene>
    <name evidence="3" type="ORF">V1264_022205</name>
</gene>
<dbReference type="InterPro" id="IPR050227">
    <property type="entry name" value="Rab"/>
</dbReference>
<dbReference type="GO" id="GO:0003924">
    <property type="term" value="F:GTPase activity"/>
    <property type="evidence" value="ECO:0007669"/>
    <property type="project" value="InterPro"/>
</dbReference>
<keyword evidence="4" id="KW-1185">Reference proteome</keyword>
<keyword evidence="2" id="KW-0342">GTP-binding</keyword>
<dbReference type="Pfam" id="PF00071">
    <property type="entry name" value="Ras"/>
    <property type="match status" value="1"/>
</dbReference>
<name>A0AAN9AK48_9CAEN</name>
<accession>A0AAN9AK48</accession>
<comment type="caution">
    <text evidence="3">The sequence shown here is derived from an EMBL/GenBank/DDBJ whole genome shotgun (WGS) entry which is preliminary data.</text>
</comment>
<dbReference type="GO" id="GO:0005525">
    <property type="term" value="F:GTP binding"/>
    <property type="evidence" value="ECO:0007669"/>
    <property type="project" value="UniProtKB-KW"/>
</dbReference>
<dbReference type="InterPro" id="IPR001806">
    <property type="entry name" value="Small_GTPase"/>
</dbReference>
<dbReference type="CDD" id="cd00154">
    <property type="entry name" value="Rab"/>
    <property type="match status" value="1"/>
</dbReference>
<dbReference type="EMBL" id="JBAMIC010004070">
    <property type="protein sequence ID" value="KAK7088269.1"/>
    <property type="molecule type" value="Genomic_DNA"/>
</dbReference>
<dbReference type="SUPFAM" id="SSF52540">
    <property type="entry name" value="P-loop containing nucleoside triphosphate hydrolases"/>
    <property type="match status" value="1"/>
</dbReference>
<organism evidence="3 4">
    <name type="scientific">Littorina saxatilis</name>
    <dbReference type="NCBI Taxonomy" id="31220"/>
    <lineage>
        <taxon>Eukaryota</taxon>
        <taxon>Metazoa</taxon>
        <taxon>Spiralia</taxon>
        <taxon>Lophotrochozoa</taxon>
        <taxon>Mollusca</taxon>
        <taxon>Gastropoda</taxon>
        <taxon>Caenogastropoda</taxon>
        <taxon>Littorinimorpha</taxon>
        <taxon>Littorinoidea</taxon>
        <taxon>Littorinidae</taxon>
        <taxon>Littorina</taxon>
    </lineage>
</organism>
<dbReference type="InterPro" id="IPR027417">
    <property type="entry name" value="P-loop_NTPase"/>
</dbReference>
<dbReference type="PROSITE" id="PS51421">
    <property type="entry name" value="RAS"/>
    <property type="match status" value="1"/>
</dbReference>